<dbReference type="KEGG" id="pin:Ping_0951"/>
<name>A1STH7_PSYIN</name>
<dbReference type="EMBL" id="CP000510">
    <property type="protein sequence ID" value="ABM02792.1"/>
    <property type="molecule type" value="Genomic_DNA"/>
</dbReference>
<dbReference type="PRINTS" id="PR00080">
    <property type="entry name" value="SDRFAMILY"/>
</dbReference>
<gene>
    <name evidence="5" type="ordered locus">Ping_0951</name>
</gene>
<proteinExistence type="inferred from homology"/>
<dbReference type="HOGENOM" id="CLU_010194_2_1_6"/>
<dbReference type="Proteomes" id="UP000000639">
    <property type="component" value="Chromosome"/>
</dbReference>
<dbReference type="PRINTS" id="PR00081">
    <property type="entry name" value="GDHRDH"/>
</dbReference>
<dbReference type="InterPro" id="IPR057326">
    <property type="entry name" value="KR_dom"/>
</dbReference>
<accession>A1STH7</accession>
<evidence type="ECO:0000313" key="6">
    <source>
        <dbReference type="Proteomes" id="UP000000639"/>
    </source>
</evidence>
<dbReference type="Pfam" id="PF00106">
    <property type="entry name" value="adh_short"/>
    <property type="match status" value="1"/>
</dbReference>
<dbReference type="PROSITE" id="PS00061">
    <property type="entry name" value="ADH_SHORT"/>
    <property type="match status" value="1"/>
</dbReference>
<dbReference type="SUPFAM" id="SSF51735">
    <property type="entry name" value="NAD(P)-binding Rossmann-fold domains"/>
    <property type="match status" value="1"/>
</dbReference>
<dbReference type="PANTHER" id="PTHR44196:SF1">
    <property type="entry name" value="DEHYDROGENASE_REDUCTASE SDR FAMILY MEMBER 7B"/>
    <property type="match status" value="1"/>
</dbReference>
<protein>
    <submittedName>
        <fullName evidence="5">Short-chain dehydrogenase/reductase SDR</fullName>
    </submittedName>
</protein>
<dbReference type="PANTHER" id="PTHR44196">
    <property type="entry name" value="DEHYDROGENASE/REDUCTASE SDR FAMILY MEMBER 7B"/>
    <property type="match status" value="1"/>
</dbReference>
<sequence length="268" mass="29424">MKLKDKRVLLTGATGGIGRALSLALVEAGCHLILVGREQAKLDQLIDDLPHSSNYLSIAADIGCAEGIKAVDKECQLYIQEGIPIDIVINNAGCNTFDYLTQRTLTSIEQEIAVNISAPMQLTKLSLTWLSYPGIILNIGSTFAAIGYPGYATYCATKAALHRFSEAMQRELKDTGRQVLFVAPRATDTDLNDQRVTALNKKLGNSTDSPKAVAKQILKTLQTEQKVCWIGWPEKLFVRINQLFPSLVASSIHKQKKHLNKSLSDINE</sequence>
<evidence type="ECO:0000259" key="4">
    <source>
        <dbReference type="SMART" id="SM00822"/>
    </source>
</evidence>
<comment type="similarity">
    <text evidence="1 3">Belongs to the short-chain dehydrogenases/reductases (SDR) family.</text>
</comment>
<dbReference type="SMART" id="SM00822">
    <property type="entry name" value="PKS_KR"/>
    <property type="match status" value="1"/>
</dbReference>
<organism evidence="5 6">
    <name type="scientific">Psychromonas ingrahamii (strain DSM 17664 / CCUG 51855 / 37)</name>
    <dbReference type="NCBI Taxonomy" id="357804"/>
    <lineage>
        <taxon>Bacteria</taxon>
        <taxon>Pseudomonadati</taxon>
        <taxon>Pseudomonadota</taxon>
        <taxon>Gammaproteobacteria</taxon>
        <taxon>Alteromonadales</taxon>
        <taxon>Psychromonadaceae</taxon>
        <taxon>Psychromonas</taxon>
    </lineage>
</organism>
<dbReference type="STRING" id="357804.Ping_0951"/>
<dbReference type="AlphaFoldDB" id="A1STH7"/>
<keyword evidence="2" id="KW-0560">Oxidoreductase</keyword>
<dbReference type="NCBIfam" id="NF006565">
    <property type="entry name" value="PRK09072.1"/>
    <property type="match status" value="1"/>
</dbReference>
<evidence type="ECO:0000256" key="3">
    <source>
        <dbReference type="RuleBase" id="RU000363"/>
    </source>
</evidence>
<evidence type="ECO:0000256" key="1">
    <source>
        <dbReference type="ARBA" id="ARBA00006484"/>
    </source>
</evidence>
<evidence type="ECO:0000256" key="2">
    <source>
        <dbReference type="ARBA" id="ARBA00023002"/>
    </source>
</evidence>
<dbReference type="GO" id="GO:0016491">
    <property type="term" value="F:oxidoreductase activity"/>
    <property type="evidence" value="ECO:0007669"/>
    <property type="project" value="UniProtKB-KW"/>
</dbReference>
<keyword evidence="6" id="KW-1185">Reference proteome</keyword>
<evidence type="ECO:0000313" key="5">
    <source>
        <dbReference type="EMBL" id="ABM02792.1"/>
    </source>
</evidence>
<dbReference type="Gene3D" id="3.40.50.720">
    <property type="entry name" value="NAD(P)-binding Rossmann-like Domain"/>
    <property type="match status" value="1"/>
</dbReference>
<dbReference type="InterPro" id="IPR020904">
    <property type="entry name" value="Sc_DH/Rdtase_CS"/>
</dbReference>
<dbReference type="eggNOG" id="COG0300">
    <property type="taxonomic scope" value="Bacteria"/>
</dbReference>
<reference evidence="5 6" key="1">
    <citation type="submission" date="2007-01" db="EMBL/GenBank/DDBJ databases">
        <title>Complete sequence of Psychromonas ingrahamii 37.</title>
        <authorList>
            <consortium name="US DOE Joint Genome Institute"/>
            <person name="Copeland A."/>
            <person name="Lucas S."/>
            <person name="Lapidus A."/>
            <person name="Barry K."/>
            <person name="Detter J.C."/>
            <person name="Glavina del Rio T."/>
            <person name="Hammon N."/>
            <person name="Israni S."/>
            <person name="Dalin E."/>
            <person name="Tice H."/>
            <person name="Pitluck S."/>
            <person name="Thompson L.S."/>
            <person name="Brettin T."/>
            <person name="Bruce D."/>
            <person name="Han C."/>
            <person name="Tapia R."/>
            <person name="Schmutz J."/>
            <person name="Larimer F."/>
            <person name="Land M."/>
            <person name="Hauser L."/>
            <person name="Kyrpides N."/>
            <person name="Ivanova N."/>
            <person name="Staley J."/>
            <person name="Richardson P."/>
        </authorList>
    </citation>
    <scope>NUCLEOTIDE SEQUENCE [LARGE SCALE GENOMIC DNA]</scope>
    <source>
        <strain evidence="5 6">37</strain>
    </source>
</reference>
<dbReference type="OrthoDB" id="4690547at2"/>
<feature type="domain" description="Ketoreductase" evidence="4">
    <location>
        <begin position="6"/>
        <end position="189"/>
    </location>
</feature>
<dbReference type="RefSeq" id="WP_011769355.1">
    <property type="nucleotide sequence ID" value="NC_008709.1"/>
</dbReference>
<dbReference type="InterPro" id="IPR002347">
    <property type="entry name" value="SDR_fam"/>
</dbReference>
<dbReference type="GO" id="GO:0016020">
    <property type="term" value="C:membrane"/>
    <property type="evidence" value="ECO:0007669"/>
    <property type="project" value="TreeGrafter"/>
</dbReference>
<dbReference type="InterPro" id="IPR036291">
    <property type="entry name" value="NAD(P)-bd_dom_sf"/>
</dbReference>